<comment type="caution">
    <text evidence="2">The sequence shown here is derived from an EMBL/GenBank/DDBJ whole genome shotgun (WGS) entry which is preliminary data.</text>
</comment>
<dbReference type="InterPro" id="IPR031325">
    <property type="entry name" value="RHS_repeat"/>
</dbReference>
<evidence type="ECO:0000313" key="3">
    <source>
        <dbReference type="Proteomes" id="UP000607559"/>
    </source>
</evidence>
<evidence type="ECO:0008006" key="4">
    <source>
        <dbReference type="Google" id="ProtNLM"/>
    </source>
</evidence>
<proteinExistence type="predicted"/>
<dbReference type="AlphaFoldDB" id="A0A8J2XTL4"/>
<evidence type="ECO:0000313" key="2">
    <source>
        <dbReference type="EMBL" id="GGB18305.1"/>
    </source>
</evidence>
<dbReference type="EMBL" id="BMJC01000005">
    <property type="protein sequence ID" value="GGB18305.1"/>
    <property type="molecule type" value="Genomic_DNA"/>
</dbReference>
<reference evidence="2" key="2">
    <citation type="submission" date="2020-09" db="EMBL/GenBank/DDBJ databases">
        <authorList>
            <person name="Sun Q."/>
            <person name="Zhou Y."/>
        </authorList>
    </citation>
    <scope>NUCLEOTIDE SEQUENCE</scope>
    <source>
        <strain evidence="2">CGMCC 1.15448</strain>
    </source>
</reference>
<dbReference type="NCBIfam" id="TIGR01643">
    <property type="entry name" value="YD_repeat_2x"/>
    <property type="match status" value="1"/>
</dbReference>
<gene>
    <name evidence="2" type="ORF">GCM10011511_47660</name>
</gene>
<dbReference type="Proteomes" id="UP000607559">
    <property type="component" value="Unassembled WGS sequence"/>
</dbReference>
<feature type="signal peptide" evidence="1">
    <location>
        <begin position="1"/>
        <end position="20"/>
    </location>
</feature>
<sequence length="1086" mass="119661">MKYLLPVISLFCFPFCVLHAQDDLKKYVNTMPPNVASFEKYGDVPLSYNTGQVAETIPLYTFPIDNVVSIPIDLSYNNNGMKPDAVPSWVGHGWDLMPGGYIVQDIRGLDDLGINGMADPNAKAAAVSFMTGAMPVANRYQYIHDALGGLNDSQQDIFSLNILGKSAKFYFDGSQIKFLKWMPYSVVLDNNRNFIVTDEKGYQYTFGLRTFSSGSINNDPFNQVVEGGSNTWWLTKIVTPYGTEADLTWQQDAQYQTITTNNSYSVGATGIQQSGCIFGATGPNQVQSISLINQEVLQSISYQGRKVLFNTIARNDLTTINSTVAHALSSIQVLNDNSQLVKNINFSYDNNARLKLLGLSVLDNGTNAPVQNYTFSYYQYNSNDLTSIPLITSANRTYAIDHWGYYNGITGNTFSGVPKANYALAIPNNNYNVNWSIPGDNDRTAYWDAARMGMLQKITYPTGGYTTFDYEGNQIIYPFVQGIPAFLNYNLNYSNNLVNVPGASDATSCPSAEGESGMKTGTFTISTAMNVQVDWQFVSVVDNSAYCELLISSTSGGNPYVKEFAYTSTGSVTITLPADTYTYTIDPGCAFAQQGVDNPSVSFQVYQILPAGNIPVSIGGDRVLRVTSYDPVANQTTVKKLSYADEEFYQIPNYVSQVEMITTASAGLLNLPANADCGPQYFIGAQSVVPFDGSTIYYRTVTENLGENGENGKTVYSYPYQLWYASSYTQSPYPPIMNLSWRATEQQKDDYVNQGNGNFSVLHSTAYKYTDPPVWNTPQIVQGVKFGNAGDIMAGQPDPNDYGQYYNSGQVYYPADRFDRSQLTETQNTSSGGPITKVTNYSYNANYFLPSQVTTTNSKGQTVEQDIWYPGDYNSNVANMATLVTNHMVGLPVKTTTSRNGNITDGTVSDFDNSGNVTGIHRYESSTLQALPAHDPATLYPPSFNLKLSLNYTSNAKAQEYLPANDIPTAILWGYNGSYPLAEVKKAHYQDLVNVLGQTVINQLSGSAPGTDDQVRAALNQLRTDPRLKGALVTSYTYQPFIGMTSQTDPAGRTTYYEYDGLGRLKLVRDQNANIVKAYDYHYQGQ</sequence>
<keyword evidence="3" id="KW-1185">Reference proteome</keyword>
<evidence type="ECO:0000256" key="1">
    <source>
        <dbReference type="SAM" id="SignalP"/>
    </source>
</evidence>
<name>A0A8J2XTL4_9BACT</name>
<accession>A0A8J2XTL4</accession>
<organism evidence="2 3">
    <name type="scientific">Puia dinghuensis</name>
    <dbReference type="NCBI Taxonomy" id="1792502"/>
    <lineage>
        <taxon>Bacteria</taxon>
        <taxon>Pseudomonadati</taxon>
        <taxon>Bacteroidota</taxon>
        <taxon>Chitinophagia</taxon>
        <taxon>Chitinophagales</taxon>
        <taxon>Chitinophagaceae</taxon>
        <taxon>Puia</taxon>
    </lineage>
</organism>
<keyword evidence="1" id="KW-0732">Signal</keyword>
<reference evidence="2" key="1">
    <citation type="journal article" date="2014" name="Int. J. Syst. Evol. Microbiol.">
        <title>Complete genome sequence of Corynebacterium casei LMG S-19264T (=DSM 44701T), isolated from a smear-ripened cheese.</title>
        <authorList>
            <consortium name="US DOE Joint Genome Institute (JGI-PGF)"/>
            <person name="Walter F."/>
            <person name="Albersmeier A."/>
            <person name="Kalinowski J."/>
            <person name="Ruckert C."/>
        </authorList>
    </citation>
    <scope>NUCLEOTIDE SEQUENCE</scope>
    <source>
        <strain evidence="2">CGMCC 1.15448</strain>
    </source>
</reference>
<dbReference type="Gene3D" id="2.180.10.10">
    <property type="entry name" value="RHS repeat-associated core"/>
    <property type="match status" value="1"/>
</dbReference>
<dbReference type="RefSeq" id="WP_188936526.1">
    <property type="nucleotide sequence ID" value="NZ_BMJC01000005.1"/>
</dbReference>
<dbReference type="InterPro" id="IPR006530">
    <property type="entry name" value="YD"/>
</dbReference>
<protein>
    <recommendedName>
        <fullName evidence="4">YD repeat-containing protein</fullName>
    </recommendedName>
</protein>
<dbReference type="Pfam" id="PF05593">
    <property type="entry name" value="RHS_repeat"/>
    <property type="match status" value="1"/>
</dbReference>
<feature type="chain" id="PRO_5035160804" description="YD repeat-containing protein" evidence="1">
    <location>
        <begin position="21"/>
        <end position="1086"/>
    </location>
</feature>